<reference evidence="4" key="1">
    <citation type="submission" date="2020-05" db="EMBL/GenBank/DDBJ databases">
        <title>Mycena genomes resolve the evolution of fungal bioluminescence.</title>
        <authorList>
            <person name="Tsai I.J."/>
        </authorList>
    </citation>
    <scope>NUCLEOTIDE SEQUENCE</scope>
    <source>
        <strain evidence="4">160909Yilan</strain>
    </source>
</reference>
<dbReference type="Proteomes" id="UP000623467">
    <property type="component" value="Unassembled WGS sequence"/>
</dbReference>
<feature type="compositionally biased region" description="Low complexity" evidence="2">
    <location>
        <begin position="259"/>
        <end position="278"/>
    </location>
</feature>
<evidence type="ECO:0000256" key="2">
    <source>
        <dbReference type="SAM" id="MobiDB-lite"/>
    </source>
</evidence>
<dbReference type="OrthoDB" id="163257at2759"/>
<feature type="domain" description="PWI" evidence="3">
    <location>
        <begin position="28"/>
        <end position="105"/>
    </location>
</feature>
<dbReference type="GO" id="GO:0003723">
    <property type="term" value="F:RNA binding"/>
    <property type="evidence" value="ECO:0007669"/>
    <property type="project" value="TreeGrafter"/>
</dbReference>
<accession>A0A8H7D3M9</accession>
<dbReference type="GO" id="GO:0048024">
    <property type="term" value="P:regulation of mRNA splicing, via spliceosome"/>
    <property type="evidence" value="ECO:0007669"/>
    <property type="project" value="TreeGrafter"/>
</dbReference>
<feature type="region of interest" description="Disordered" evidence="2">
    <location>
        <begin position="249"/>
        <end position="376"/>
    </location>
</feature>
<dbReference type="PROSITE" id="PS51025">
    <property type="entry name" value="PWI"/>
    <property type="match status" value="1"/>
</dbReference>
<evidence type="ECO:0000313" key="4">
    <source>
        <dbReference type="EMBL" id="KAF7357553.1"/>
    </source>
</evidence>
<name>A0A8H7D3M9_9AGAR</name>
<keyword evidence="5" id="KW-1185">Reference proteome</keyword>
<dbReference type="Gene3D" id="1.20.1390.10">
    <property type="entry name" value="PWI domain"/>
    <property type="match status" value="1"/>
</dbReference>
<gene>
    <name evidence="4" type="ORF">MSAN_01351600</name>
</gene>
<dbReference type="GO" id="GO:0006397">
    <property type="term" value="P:mRNA processing"/>
    <property type="evidence" value="ECO:0007669"/>
    <property type="project" value="UniProtKB-KW"/>
</dbReference>
<dbReference type="InterPro" id="IPR052225">
    <property type="entry name" value="Ser/Arg_repetitive_matrix"/>
</dbReference>
<evidence type="ECO:0000256" key="1">
    <source>
        <dbReference type="ARBA" id="ARBA00022664"/>
    </source>
</evidence>
<keyword evidence="1" id="KW-0507">mRNA processing</keyword>
<dbReference type="EMBL" id="JACAZH010000010">
    <property type="protein sequence ID" value="KAF7357553.1"/>
    <property type="molecule type" value="Genomic_DNA"/>
</dbReference>
<dbReference type="PANTHER" id="PTHR23148">
    <property type="entry name" value="SERINE/ARGININE REGULATED NUCLEAR MATRIX PROTEIN"/>
    <property type="match status" value="1"/>
</dbReference>
<dbReference type="Pfam" id="PF01480">
    <property type="entry name" value="PWI"/>
    <property type="match status" value="1"/>
</dbReference>
<dbReference type="InterPro" id="IPR002483">
    <property type="entry name" value="PWI_dom"/>
</dbReference>
<sequence length="376" mass="41466">MADAGFFKGTSADQDRRFADKEQKLLKSTKFPSHFEKKVDMRKVNLNVIKPWIAKKNRGTHPRKMQLSLTAFLAKDAPVFMSALWTLLLEAQTEVTGVPRTFVEEKKEEMRKARENDTRAFDERDRRVEASTMTVAAEDSTTSVEEAEVADAIRAGVVAVVVEEAAGRLPIVVHAPALALAVLVRLRLQDADTVLRRDDGPRRATSTAPAPHLQTDAEARRGARPPTLGPAPVRGRVLTLVAHYQQEDVGLARPRTRHPATATAGAPFAADATAAAPPTRRRRISPSDRSSRSRSRTPPRGGGGRRRNSPLVSTLPLPASQPQPQPREAERQNAREQQESESTDSRRKMAVDVDSGGELKIKGQAEVERRKSIRED</sequence>
<dbReference type="InterPro" id="IPR036483">
    <property type="entry name" value="PWI_dom_sf"/>
</dbReference>
<feature type="compositionally biased region" description="Basic and acidic residues" evidence="2">
    <location>
        <begin position="327"/>
        <end position="376"/>
    </location>
</feature>
<dbReference type="SUPFAM" id="SSF101233">
    <property type="entry name" value="PWI domain"/>
    <property type="match status" value="1"/>
</dbReference>
<comment type="caution">
    <text evidence="4">The sequence shown here is derived from an EMBL/GenBank/DDBJ whole genome shotgun (WGS) entry which is preliminary data.</text>
</comment>
<evidence type="ECO:0000313" key="5">
    <source>
        <dbReference type="Proteomes" id="UP000623467"/>
    </source>
</evidence>
<feature type="compositionally biased region" description="Basic residues" evidence="2">
    <location>
        <begin position="292"/>
        <end position="308"/>
    </location>
</feature>
<evidence type="ECO:0000259" key="3">
    <source>
        <dbReference type="PROSITE" id="PS51025"/>
    </source>
</evidence>
<feature type="region of interest" description="Disordered" evidence="2">
    <location>
        <begin position="197"/>
        <end position="233"/>
    </location>
</feature>
<proteinExistence type="predicted"/>
<dbReference type="AlphaFoldDB" id="A0A8H7D3M9"/>
<dbReference type="GO" id="GO:0005681">
    <property type="term" value="C:spliceosomal complex"/>
    <property type="evidence" value="ECO:0007669"/>
    <property type="project" value="TreeGrafter"/>
</dbReference>
<organism evidence="4 5">
    <name type="scientific">Mycena sanguinolenta</name>
    <dbReference type="NCBI Taxonomy" id="230812"/>
    <lineage>
        <taxon>Eukaryota</taxon>
        <taxon>Fungi</taxon>
        <taxon>Dikarya</taxon>
        <taxon>Basidiomycota</taxon>
        <taxon>Agaricomycotina</taxon>
        <taxon>Agaricomycetes</taxon>
        <taxon>Agaricomycetidae</taxon>
        <taxon>Agaricales</taxon>
        <taxon>Marasmiineae</taxon>
        <taxon>Mycenaceae</taxon>
        <taxon>Mycena</taxon>
    </lineage>
</organism>
<protein>
    <submittedName>
        <fullName evidence="4">Putative PWI domain-containing protein</fullName>
    </submittedName>
</protein>
<dbReference type="PANTHER" id="PTHR23148:SF0">
    <property type="entry name" value="SERINE_ARGININE REPETITIVE MATRIX PROTEIN 1"/>
    <property type="match status" value="1"/>
</dbReference>